<evidence type="ECO:0000313" key="2">
    <source>
        <dbReference type="EMBL" id="RMX60793.1"/>
    </source>
</evidence>
<reference evidence="2 3" key="1">
    <citation type="journal article" date="2018" name="Sci. Rep.">
        <title>Comparative analysis of the Pocillopora damicornis genome highlights role of immune system in coral evolution.</title>
        <authorList>
            <person name="Cunning R."/>
            <person name="Bay R.A."/>
            <person name="Gillette P."/>
            <person name="Baker A.C."/>
            <person name="Traylor-Knowles N."/>
        </authorList>
    </citation>
    <scope>NUCLEOTIDE SEQUENCE [LARGE SCALE GENOMIC DNA]</scope>
    <source>
        <strain evidence="2">RSMAS</strain>
        <tissue evidence="2">Whole animal</tissue>
    </source>
</reference>
<dbReference type="Proteomes" id="UP000275408">
    <property type="component" value="Unassembled WGS sequence"/>
</dbReference>
<gene>
    <name evidence="2" type="ORF">pdam_00022517</name>
</gene>
<proteinExistence type="predicted"/>
<feature type="compositionally biased region" description="Low complexity" evidence="1">
    <location>
        <begin position="70"/>
        <end position="82"/>
    </location>
</feature>
<keyword evidence="3" id="KW-1185">Reference proteome</keyword>
<protein>
    <submittedName>
        <fullName evidence="2">Uncharacterized protein</fullName>
    </submittedName>
</protein>
<sequence>MKSENEHYPQQKRIVFNAAGVNCQSRYNHLEGVGQNVEEKTTSKACLKMADYRHLWEQECHSKIKHNNRDSSSNTSIQTSDSFNSSLSQPITDEITLKMDAEDKLCSGPWQLSVSSDPASVSDVIDRKMSFESIDFKLPIPSIDDAPSLDDVFDVLDAEMDFFGPDMATEPPSTGSSPHFNDSPYQSYWSHGSCQPPHVYIPSSNPCNAFQGFNFGLAKGLQNPSRGLITAIRRLCELLSKPRSDHLDSIFVRLLNATLREMEAAAQPQSKSSRRRSARQDIPYRQRIRVNKSASDAEKGLGAANIRMSRSVACKSQSLPIISSRSRVARCTGTVDLTMLEGEKTSSEKTNTKAATQNEPFIALEDTMPVFMGSFI</sequence>
<accession>A0A3M6V4A5</accession>
<organism evidence="2 3">
    <name type="scientific">Pocillopora damicornis</name>
    <name type="common">Cauliflower coral</name>
    <name type="synonym">Millepora damicornis</name>
    <dbReference type="NCBI Taxonomy" id="46731"/>
    <lineage>
        <taxon>Eukaryota</taxon>
        <taxon>Metazoa</taxon>
        <taxon>Cnidaria</taxon>
        <taxon>Anthozoa</taxon>
        <taxon>Hexacorallia</taxon>
        <taxon>Scleractinia</taxon>
        <taxon>Astrocoeniina</taxon>
        <taxon>Pocilloporidae</taxon>
        <taxon>Pocillopora</taxon>
    </lineage>
</organism>
<dbReference type="EMBL" id="RCHS01000112">
    <property type="protein sequence ID" value="RMX60793.1"/>
    <property type="molecule type" value="Genomic_DNA"/>
</dbReference>
<evidence type="ECO:0000313" key="3">
    <source>
        <dbReference type="Proteomes" id="UP000275408"/>
    </source>
</evidence>
<feature type="region of interest" description="Disordered" evidence="1">
    <location>
        <begin position="66"/>
        <end position="87"/>
    </location>
</feature>
<evidence type="ECO:0000256" key="1">
    <source>
        <dbReference type="SAM" id="MobiDB-lite"/>
    </source>
</evidence>
<feature type="region of interest" description="Disordered" evidence="1">
    <location>
        <begin position="264"/>
        <end position="283"/>
    </location>
</feature>
<comment type="caution">
    <text evidence="2">The sequence shown here is derived from an EMBL/GenBank/DDBJ whole genome shotgun (WGS) entry which is preliminary data.</text>
</comment>
<dbReference type="AlphaFoldDB" id="A0A3M6V4A5"/>
<name>A0A3M6V4A5_POCDA</name>
<dbReference type="OrthoDB" id="5975660at2759"/>